<protein>
    <submittedName>
        <fullName evidence="2">Uncharacterized protein</fullName>
    </submittedName>
</protein>
<feature type="region of interest" description="Disordered" evidence="1">
    <location>
        <begin position="1"/>
        <end position="47"/>
    </location>
</feature>
<dbReference type="EMBL" id="BIFS01000002">
    <property type="protein sequence ID" value="GCE21989.1"/>
    <property type="molecule type" value="Genomic_DNA"/>
</dbReference>
<organism evidence="2 3">
    <name type="scientific">Dictyobacter kobayashii</name>
    <dbReference type="NCBI Taxonomy" id="2014872"/>
    <lineage>
        <taxon>Bacteria</taxon>
        <taxon>Bacillati</taxon>
        <taxon>Chloroflexota</taxon>
        <taxon>Ktedonobacteria</taxon>
        <taxon>Ktedonobacterales</taxon>
        <taxon>Dictyobacteraceae</taxon>
        <taxon>Dictyobacter</taxon>
    </lineage>
</organism>
<sequence>MRKLNDHFFRGDLGRSREEEKKRVGEDGGRLTQEKERSKSEENIKPNTHGIDCVCPLVELFDR</sequence>
<evidence type="ECO:0000313" key="3">
    <source>
        <dbReference type="Proteomes" id="UP000287188"/>
    </source>
</evidence>
<dbReference type="Proteomes" id="UP000287188">
    <property type="component" value="Unassembled WGS sequence"/>
</dbReference>
<proteinExistence type="predicted"/>
<evidence type="ECO:0000313" key="2">
    <source>
        <dbReference type="EMBL" id="GCE21989.1"/>
    </source>
</evidence>
<dbReference type="AlphaFoldDB" id="A0A402ASB3"/>
<feature type="compositionally biased region" description="Basic and acidic residues" evidence="1">
    <location>
        <begin position="1"/>
        <end position="44"/>
    </location>
</feature>
<comment type="caution">
    <text evidence="2">The sequence shown here is derived from an EMBL/GenBank/DDBJ whole genome shotgun (WGS) entry which is preliminary data.</text>
</comment>
<name>A0A402ASB3_9CHLR</name>
<gene>
    <name evidence="2" type="ORF">KDK_57890</name>
</gene>
<evidence type="ECO:0000256" key="1">
    <source>
        <dbReference type="SAM" id="MobiDB-lite"/>
    </source>
</evidence>
<accession>A0A402ASB3</accession>
<reference evidence="3" key="1">
    <citation type="submission" date="2018-12" db="EMBL/GenBank/DDBJ databases">
        <title>Tengunoibacter tsumagoiensis gen. nov., sp. nov., Dictyobacter kobayashii sp. nov., D. alpinus sp. nov., and D. joshuensis sp. nov. and description of Dictyobacteraceae fam. nov. within the order Ktedonobacterales isolated from Tengu-no-mugimeshi.</title>
        <authorList>
            <person name="Wang C.M."/>
            <person name="Zheng Y."/>
            <person name="Sakai Y."/>
            <person name="Toyoda A."/>
            <person name="Minakuchi Y."/>
            <person name="Abe K."/>
            <person name="Yokota A."/>
            <person name="Yabe S."/>
        </authorList>
    </citation>
    <scope>NUCLEOTIDE SEQUENCE [LARGE SCALE GENOMIC DNA]</scope>
    <source>
        <strain evidence="3">Uno11</strain>
    </source>
</reference>
<keyword evidence="3" id="KW-1185">Reference proteome</keyword>